<organism evidence="2 3">
    <name type="scientific">Durusdinium trenchii</name>
    <dbReference type="NCBI Taxonomy" id="1381693"/>
    <lineage>
        <taxon>Eukaryota</taxon>
        <taxon>Sar</taxon>
        <taxon>Alveolata</taxon>
        <taxon>Dinophyceae</taxon>
        <taxon>Suessiales</taxon>
        <taxon>Symbiodiniaceae</taxon>
        <taxon>Durusdinium</taxon>
    </lineage>
</organism>
<feature type="non-terminal residue" evidence="2">
    <location>
        <position position="1"/>
    </location>
</feature>
<reference evidence="2 3" key="1">
    <citation type="submission" date="2024-02" db="EMBL/GenBank/DDBJ databases">
        <authorList>
            <person name="Chen Y."/>
            <person name="Shah S."/>
            <person name="Dougan E. K."/>
            <person name="Thang M."/>
            <person name="Chan C."/>
        </authorList>
    </citation>
    <scope>NUCLEOTIDE SEQUENCE [LARGE SCALE GENOMIC DNA]</scope>
</reference>
<evidence type="ECO:0000313" key="2">
    <source>
        <dbReference type="EMBL" id="CAK9044708.1"/>
    </source>
</evidence>
<accession>A0ABP0M0N4</accession>
<feature type="compositionally biased region" description="Basic and acidic residues" evidence="1">
    <location>
        <begin position="118"/>
        <end position="127"/>
    </location>
</feature>
<evidence type="ECO:0000256" key="1">
    <source>
        <dbReference type="SAM" id="MobiDB-lite"/>
    </source>
</evidence>
<feature type="region of interest" description="Disordered" evidence="1">
    <location>
        <begin position="246"/>
        <end position="267"/>
    </location>
</feature>
<dbReference type="Proteomes" id="UP001642484">
    <property type="component" value="Unassembled WGS sequence"/>
</dbReference>
<gene>
    <name evidence="2" type="ORF">CCMP2556_LOCUS23486</name>
</gene>
<proteinExistence type="predicted"/>
<sequence length="610" mass="67637">MSQPNEDEELHGNEDLLVASQEKGLPETPSMKKPATAKPKAKGKAKGKPKGKAKAKAKSASNKGKNKKVKDGDGDKPTLKRPALDKEEETSDEQPEEEEMEHDPCDTDFAMDQGEEPEANKKDRSKDAKFKRLLAQHQLPSWLEEAYNATLTMKSGRTEKQREIVNAAFDSSGGKLVLSTEKPLFKEMKETYKESVSSHKQKTLPKVLLMGKFHLDESAFQAGLMSGDIEEVEGKDGKVSYAWRSDEHQELRGKRSNTQQQQEKEGAKADAELFANMSKDWKIGLFKPSTTSSSSKGTHLALEDTKKGLTSKQWGQAQKQLSMAMSAMDKQLSNVKKLLQTVGVDNREDPLWPQLRIISGAHCHAVAKAAKADLDAAAEGFHFPTLNSLANLQHGKNLQQAVFNALKKEANLPQLQEVDIPLKGQPTLCASASVMLPHELFAALHENPNGWAKSILPDTNKLEAFWSAFQGHPCMAQHPLHKRKGYKTKCIPLALHGDEVPVTGIGKIWCRSALILSWNSLMATAGGASLEDTNLYIFGLFEKFILPDQAAKLYTQGLQMAQLHGQLMDFYAGEETMQRVQKLWKSCLAGSKHWQVSKKAALKERHLLFL</sequence>
<dbReference type="EMBL" id="CAXAMN010014969">
    <property type="protein sequence ID" value="CAK9044708.1"/>
    <property type="molecule type" value="Genomic_DNA"/>
</dbReference>
<keyword evidence="3" id="KW-1185">Reference proteome</keyword>
<feature type="region of interest" description="Disordered" evidence="1">
    <location>
        <begin position="1"/>
        <end position="127"/>
    </location>
</feature>
<comment type="caution">
    <text evidence="2">The sequence shown here is derived from an EMBL/GenBank/DDBJ whole genome shotgun (WGS) entry which is preliminary data.</text>
</comment>
<evidence type="ECO:0000313" key="3">
    <source>
        <dbReference type="Proteomes" id="UP001642484"/>
    </source>
</evidence>
<feature type="non-terminal residue" evidence="2">
    <location>
        <position position="610"/>
    </location>
</feature>
<feature type="compositionally biased region" description="Acidic residues" evidence="1">
    <location>
        <begin position="86"/>
        <end position="101"/>
    </location>
</feature>
<protein>
    <submittedName>
        <fullName evidence="2">Uncharacterized protein</fullName>
    </submittedName>
</protein>
<feature type="compositionally biased region" description="Basic residues" evidence="1">
    <location>
        <begin position="39"/>
        <end position="57"/>
    </location>
</feature>
<name>A0ABP0M0N4_9DINO</name>
<feature type="compositionally biased region" description="Basic and acidic residues" evidence="1">
    <location>
        <begin position="69"/>
        <end position="85"/>
    </location>
</feature>